<proteinExistence type="predicted"/>
<dbReference type="Proteomes" id="UP000494206">
    <property type="component" value="Unassembled WGS sequence"/>
</dbReference>
<accession>A0A8S1EM22</accession>
<name>A0A8S1EM22_9PELO</name>
<comment type="caution">
    <text evidence="2">The sequence shown here is derived from an EMBL/GenBank/DDBJ whole genome shotgun (WGS) entry which is preliminary data.</text>
</comment>
<reference evidence="2 3" key="1">
    <citation type="submission" date="2020-04" db="EMBL/GenBank/DDBJ databases">
        <authorList>
            <person name="Laetsch R D."/>
            <person name="Stevens L."/>
            <person name="Kumar S."/>
            <person name="Blaxter L. M."/>
        </authorList>
    </citation>
    <scope>NUCLEOTIDE SEQUENCE [LARGE SCALE GENOMIC DNA]</scope>
</reference>
<evidence type="ECO:0000313" key="3">
    <source>
        <dbReference type="Proteomes" id="UP000494206"/>
    </source>
</evidence>
<organism evidence="2 3">
    <name type="scientific">Caenorhabditis bovis</name>
    <dbReference type="NCBI Taxonomy" id="2654633"/>
    <lineage>
        <taxon>Eukaryota</taxon>
        <taxon>Metazoa</taxon>
        <taxon>Ecdysozoa</taxon>
        <taxon>Nematoda</taxon>
        <taxon>Chromadorea</taxon>
        <taxon>Rhabditida</taxon>
        <taxon>Rhabditina</taxon>
        <taxon>Rhabditomorpha</taxon>
        <taxon>Rhabditoidea</taxon>
        <taxon>Rhabditidae</taxon>
        <taxon>Peloderinae</taxon>
        <taxon>Caenorhabditis</taxon>
    </lineage>
</organism>
<dbReference type="AlphaFoldDB" id="A0A8S1EM22"/>
<gene>
    <name evidence="2" type="ORF">CBOVIS_LOCUS2075</name>
</gene>
<protein>
    <recommendedName>
        <fullName evidence="1">T20D4.11-like domain-containing protein</fullName>
    </recommendedName>
</protein>
<sequence length="136" mass="15566">MSILSLTFSLVHADHLRLEANYHTGIYQMCKSTTTCLNSLKGCSDIDQKVVDGLKAKCDYMVYLSGAFYPCSFKLRELTRPCVVDFYKLSSMTPTRCQFLTNCEQCLKSSITSVCGANFWRQYEPHWKSLATIWEC</sequence>
<keyword evidence="3" id="KW-1185">Reference proteome</keyword>
<evidence type="ECO:0000259" key="1">
    <source>
        <dbReference type="Pfam" id="PF01579"/>
    </source>
</evidence>
<feature type="domain" description="T20D4.11-like" evidence="1">
    <location>
        <begin position="25"/>
        <end position="136"/>
    </location>
</feature>
<evidence type="ECO:0000313" key="2">
    <source>
        <dbReference type="EMBL" id="CAB3398839.1"/>
    </source>
</evidence>
<dbReference type="OrthoDB" id="5771518at2759"/>
<dbReference type="InterPro" id="IPR002542">
    <property type="entry name" value="T20D4.11-like_dom"/>
</dbReference>
<dbReference type="Pfam" id="PF01579">
    <property type="entry name" value="DUF19"/>
    <property type="match status" value="1"/>
</dbReference>
<dbReference type="EMBL" id="CADEPM010000001">
    <property type="protein sequence ID" value="CAB3398839.1"/>
    <property type="molecule type" value="Genomic_DNA"/>
</dbReference>